<dbReference type="PANTHER" id="PTHR36973">
    <property type="entry name" value="SLL1456 PROTEIN-RELATED"/>
    <property type="match status" value="1"/>
</dbReference>
<comment type="caution">
    <text evidence="2">The sequence shown here is derived from an EMBL/GenBank/DDBJ whole genome shotgun (WGS) entry which is preliminary data.</text>
</comment>
<dbReference type="InterPro" id="IPR053188">
    <property type="entry name" value="FkbM_Methyltransferase"/>
</dbReference>
<dbReference type="InterPro" id="IPR029063">
    <property type="entry name" value="SAM-dependent_MTases_sf"/>
</dbReference>
<reference evidence="2 3" key="1">
    <citation type="journal article" date="2016" name="Nat. Commun.">
        <title>Thousands of microbial genomes shed light on interconnected biogeochemical processes in an aquifer system.</title>
        <authorList>
            <person name="Anantharaman K."/>
            <person name="Brown C.T."/>
            <person name="Hug L.A."/>
            <person name="Sharon I."/>
            <person name="Castelle C.J."/>
            <person name="Probst A.J."/>
            <person name="Thomas B.C."/>
            <person name="Singh A."/>
            <person name="Wilkins M.J."/>
            <person name="Karaoz U."/>
            <person name="Brodie E.L."/>
            <person name="Williams K.H."/>
            <person name="Hubbard S.S."/>
            <person name="Banfield J.F."/>
        </authorList>
    </citation>
    <scope>NUCLEOTIDE SEQUENCE [LARGE SCALE GENOMIC DNA]</scope>
</reference>
<dbReference type="InterPro" id="IPR006342">
    <property type="entry name" value="FkbM_mtfrase"/>
</dbReference>
<sequence>MLKKIIKQYILDPFLGKKMFQPFFERVHFIALQGMNFYGVSIGDGGEKMVINRFFDQLDKNINPIIFDVGANIGDYSMAVNSIFKERAQLYCFEPSKETFVILEENLKNHKNIKLYNFGFGEDNKQTVLYSDKKGSGLASLYDRKLEYHGITMDQRENVTIKRLDDFCRENNIEHINFLKMDVEGNELNILKGAEKMIKLGTVDFIQFEFGGCNIDSRTFFKDFFDFLNPNYKIYRILKDGIRLVDTYKEEHEVFLTINYLAISRNYMQNI</sequence>
<dbReference type="EMBL" id="MHOX01000018">
    <property type="protein sequence ID" value="OGZ71031.1"/>
    <property type="molecule type" value="Genomic_DNA"/>
</dbReference>
<dbReference type="Proteomes" id="UP000176308">
    <property type="component" value="Unassembled WGS sequence"/>
</dbReference>
<proteinExistence type="predicted"/>
<dbReference type="PANTHER" id="PTHR36973:SF4">
    <property type="entry name" value="NODULATION PROTEIN"/>
    <property type="match status" value="1"/>
</dbReference>
<evidence type="ECO:0000259" key="1">
    <source>
        <dbReference type="Pfam" id="PF05050"/>
    </source>
</evidence>
<accession>A0A1G2I916</accession>
<protein>
    <recommendedName>
        <fullName evidence="1">Methyltransferase FkbM domain-containing protein</fullName>
    </recommendedName>
</protein>
<dbReference type="Gene3D" id="3.40.50.150">
    <property type="entry name" value="Vaccinia Virus protein VP39"/>
    <property type="match status" value="1"/>
</dbReference>
<feature type="domain" description="Methyltransferase FkbM" evidence="1">
    <location>
        <begin position="68"/>
        <end position="228"/>
    </location>
</feature>
<name>A0A1G2I916_9BACT</name>
<dbReference type="SUPFAM" id="SSF53335">
    <property type="entry name" value="S-adenosyl-L-methionine-dependent methyltransferases"/>
    <property type="match status" value="1"/>
</dbReference>
<evidence type="ECO:0000313" key="2">
    <source>
        <dbReference type="EMBL" id="OGZ71031.1"/>
    </source>
</evidence>
<dbReference type="GO" id="GO:0008171">
    <property type="term" value="F:O-methyltransferase activity"/>
    <property type="evidence" value="ECO:0007669"/>
    <property type="project" value="TreeGrafter"/>
</dbReference>
<organism evidence="2 3">
    <name type="scientific">Candidatus Staskawiczbacteria bacterium RIFCSPLOWO2_01_FULL_33_9</name>
    <dbReference type="NCBI Taxonomy" id="1802211"/>
    <lineage>
        <taxon>Bacteria</taxon>
        <taxon>Candidatus Staskawicziibacteriota</taxon>
    </lineage>
</organism>
<dbReference type="Pfam" id="PF05050">
    <property type="entry name" value="Methyltransf_21"/>
    <property type="match status" value="1"/>
</dbReference>
<evidence type="ECO:0000313" key="3">
    <source>
        <dbReference type="Proteomes" id="UP000176308"/>
    </source>
</evidence>
<dbReference type="AlphaFoldDB" id="A0A1G2I916"/>
<gene>
    <name evidence="2" type="ORF">A2904_01460</name>
</gene>
<dbReference type="NCBIfam" id="TIGR01444">
    <property type="entry name" value="fkbM_fam"/>
    <property type="match status" value="1"/>
</dbReference>